<dbReference type="GO" id="GO:0016020">
    <property type="term" value="C:membrane"/>
    <property type="evidence" value="ECO:0007669"/>
    <property type="project" value="UniProtKB-SubCell"/>
</dbReference>
<feature type="transmembrane region" description="Helical" evidence="5">
    <location>
        <begin position="432"/>
        <end position="465"/>
    </location>
</feature>
<feature type="transmembrane region" description="Helical" evidence="5">
    <location>
        <begin position="197"/>
        <end position="214"/>
    </location>
</feature>
<dbReference type="EMBL" id="KT163656">
    <property type="protein sequence ID" value="AKN21606.1"/>
    <property type="molecule type" value="mRNA"/>
</dbReference>
<feature type="transmembrane region" description="Helical" evidence="5">
    <location>
        <begin position="375"/>
        <end position="395"/>
    </location>
</feature>
<dbReference type="InterPro" id="IPR001902">
    <property type="entry name" value="SLC26A/SulP_fam"/>
</dbReference>
<feature type="transmembrane region" description="Helical" evidence="5">
    <location>
        <begin position="42"/>
        <end position="62"/>
    </location>
</feature>
<dbReference type="AlphaFoldDB" id="A0A0H3YJ92"/>
<name>A0A0H3YJ92_SCHMD</name>
<dbReference type="OrthoDB" id="288203at2759"/>
<keyword evidence="2 5" id="KW-0812">Transmembrane</keyword>
<reference evidence="7" key="1">
    <citation type="journal article" date="2015" name="Elife">
        <title>Stem cells and fluid flow drive cyst formation in an invertebrate excretory organ.</title>
        <authorList>
            <person name="Thi-Kim Vu H."/>
            <person name="Rink J.C."/>
            <person name="McKinney S.A."/>
            <person name="McClain M."/>
            <person name="Lakshmanaperumal N."/>
            <person name="Alexander R."/>
            <person name="Sanchez Alvarado A."/>
        </authorList>
    </citation>
    <scope>NUCLEOTIDE SEQUENCE</scope>
</reference>
<evidence type="ECO:0000256" key="1">
    <source>
        <dbReference type="ARBA" id="ARBA00004141"/>
    </source>
</evidence>
<evidence type="ECO:0000256" key="3">
    <source>
        <dbReference type="ARBA" id="ARBA00022989"/>
    </source>
</evidence>
<dbReference type="InterPro" id="IPR036513">
    <property type="entry name" value="STAS_dom_sf"/>
</dbReference>
<feature type="transmembrane region" description="Helical" evidence="5">
    <location>
        <begin position="147"/>
        <end position="169"/>
    </location>
</feature>
<keyword evidence="4 5" id="KW-0472">Membrane</keyword>
<proteinExistence type="evidence at transcript level"/>
<dbReference type="InterPro" id="IPR011547">
    <property type="entry name" value="SLC26A/SulP_dom"/>
</dbReference>
<evidence type="ECO:0000313" key="7">
    <source>
        <dbReference type="EMBL" id="AKN21606.1"/>
    </source>
</evidence>
<dbReference type="Gene3D" id="3.30.750.24">
    <property type="entry name" value="STAS domain"/>
    <property type="match status" value="1"/>
</dbReference>
<feature type="transmembrane region" description="Helical" evidence="5">
    <location>
        <begin position="302"/>
        <end position="325"/>
    </location>
</feature>
<accession>A0A0H3YJ92</accession>
<dbReference type="GO" id="GO:0055085">
    <property type="term" value="P:transmembrane transport"/>
    <property type="evidence" value="ECO:0007669"/>
    <property type="project" value="InterPro"/>
</dbReference>
<evidence type="ECO:0000256" key="2">
    <source>
        <dbReference type="ARBA" id="ARBA00022692"/>
    </source>
</evidence>
<organism evidence="7">
    <name type="scientific">Schmidtea mediterranea</name>
    <name type="common">Freshwater planarian flatworm</name>
    <dbReference type="NCBI Taxonomy" id="79327"/>
    <lineage>
        <taxon>Eukaryota</taxon>
        <taxon>Metazoa</taxon>
        <taxon>Spiralia</taxon>
        <taxon>Lophotrochozoa</taxon>
        <taxon>Platyhelminthes</taxon>
        <taxon>Rhabditophora</taxon>
        <taxon>Seriata</taxon>
        <taxon>Tricladida</taxon>
        <taxon>Continenticola</taxon>
        <taxon>Geoplanoidea</taxon>
        <taxon>Dugesiidae</taxon>
        <taxon>Schmidtea</taxon>
    </lineage>
</organism>
<sequence length="589" mass="65647">MNKQDYDLSACKNSKFYRLITKYFPIVEWIQYYRFTYLKNDIVSGLSVGLTVIPQGLAYGAVAGLRPQYGLFAAFWGPFLYFIFGTSKDLTIGPTAILSLLVAHYSLASEIPFDITYSVILSLMAGSIQLILGLFSLGFIANYMSPIVVSGFTSSAAILIGWGQIKYILGLKRIRNNFFLSIYDVCSKLEETNLTDMACGIVSVVVLLTCKLLFWYVSVKRLHLSKSRRIVNKILWFICISANILVVISTTILAFYLKQMEIGTLSLTGNIDKGLPKFELPDFVIMNGTETVKTTSQIFKEIGTGIPIVALIALVEAMAIGKAFARLNGYKIRSSQEFIAIGISNIVGSFFQSLPTTGSFSRTAINSQCMSKSPFSGVITGTVVLLALRFLNPYFVFIPKASLAAIIIVAVMFMTDFKFLYRTWKIKRYDCITWFSTFVLSLGLGVEYGVLIGIGLSFLPIVFIASRPKFQVYENTSHFQGSFLWFPFISKLTAMIDTMEAENRMSITLDLTGVYSADSAIINTLIDIGHDFINRNKILIIVISNPQIISILQKVHADDFGIQCYKSIEDAKVIHSHINERMPLLNVIG</sequence>
<feature type="transmembrane region" description="Helical" evidence="5">
    <location>
        <begin position="90"/>
        <end position="107"/>
    </location>
</feature>
<evidence type="ECO:0000259" key="6">
    <source>
        <dbReference type="Pfam" id="PF00916"/>
    </source>
</evidence>
<gene>
    <name evidence="7" type="primary">slc26a-2</name>
</gene>
<dbReference type="Pfam" id="PF00916">
    <property type="entry name" value="Sulfate_transp"/>
    <property type="match status" value="1"/>
</dbReference>
<comment type="subcellular location">
    <subcellularLocation>
        <location evidence="1">Membrane</location>
        <topology evidence="1">Multi-pass membrane protein</topology>
    </subcellularLocation>
</comment>
<feature type="transmembrane region" description="Helical" evidence="5">
    <location>
        <begin position="234"/>
        <end position="257"/>
    </location>
</feature>
<evidence type="ECO:0000256" key="4">
    <source>
        <dbReference type="ARBA" id="ARBA00023136"/>
    </source>
</evidence>
<feature type="transmembrane region" description="Helical" evidence="5">
    <location>
        <begin position="401"/>
        <end position="420"/>
    </location>
</feature>
<feature type="transmembrane region" description="Helical" evidence="5">
    <location>
        <begin position="337"/>
        <end position="354"/>
    </location>
</feature>
<feature type="domain" description="SLC26A/SulP transporter" evidence="6">
    <location>
        <begin position="38"/>
        <end position="437"/>
    </location>
</feature>
<dbReference type="PANTHER" id="PTHR11814">
    <property type="entry name" value="SULFATE TRANSPORTER"/>
    <property type="match status" value="1"/>
</dbReference>
<protein>
    <submittedName>
        <fullName evidence="7">Slc26a-2</fullName>
    </submittedName>
</protein>
<keyword evidence="3 5" id="KW-1133">Transmembrane helix</keyword>
<feature type="transmembrane region" description="Helical" evidence="5">
    <location>
        <begin position="119"/>
        <end position="141"/>
    </location>
</feature>
<dbReference type="SUPFAM" id="SSF52091">
    <property type="entry name" value="SpoIIaa-like"/>
    <property type="match status" value="1"/>
</dbReference>
<evidence type="ECO:0000256" key="5">
    <source>
        <dbReference type="SAM" id="Phobius"/>
    </source>
</evidence>